<dbReference type="EMBL" id="BK007867">
    <property type="protein sequence ID" value="DAA33961.1"/>
    <property type="molecule type" value="Genomic_DNA"/>
</dbReference>
<dbReference type="CDD" id="cd03109">
    <property type="entry name" value="DTBS"/>
    <property type="match status" value="1"/>
</dbReference>
<dbReference type="Pfam" id="PF13500">
    <property type="entry name" value="AAA_26"/>
    <property type="match status" value="1"/>
</dbReference>
<dbReference type="UniPathway" id="UPA00078"/>
<dbReference type="GO" id="GO:0004141">
    <property type="term" value="F:dethiobiotin synthase activity"/>
    <property type="evidence" value="ECO:0007669"/>
    <property type="project" value="UniProtKB-EC"/>
</dbReference>
<dbReference type="SUPFAM" id="SSF52540">
    <property type="entry name" value="P-loop containing nucleoside triphosphate hydrolases"/>
    <property type="match status" value="1"/>
</dbReference>
<dbReference type="HOGENOM" id="CLU_2044270_0_0_1"/>
<protein>
    <submittedName>
        <fullName evidence="2">Dethiobiotin synthetase</fullName>
        <ecNumber evidence="2">6.3.3.3</ecNumber>
    </submittedName>
</protein>
<dbReference type="PANTHER" id="PTHR43210">
    <property type="entry name" value="DETHIOBIOTIN SYNTHETASE"/>
    <property type="match status" value="1"/>
</dbReference>
<dbReference type="EC" id="6.3.3.3" evidence="2"/>
<name>E6PBR5_THAPS</name>
<feature type="compositionally biased region" description="Low complexity" evidence="1">
    <location>
        <begin position="174"/>
        <end position="188"/>
    </location>
</feature>
<sequence>MLCHPPVGRATHQAVVKLSKRTLTTSSTNAAALALLSSHRIHLLFGANTDVGKSIVSTGLVRAAALDAVSSSNDSQHRPLVNYIKPLQCGGSDESFVLRHRDGQTDDNSIHCQTLFSWETPASPHLASRWENLPVSDEQVVSALTSSLNDITVGTDVERGMATTIVETAGGALSPSSSSPRNPSSIQSTNSKGAAHWGWSTQADLYSPLKLPVVFVGDGKLGGISVTLSSLEALWNRGYQVDAVVFIDGESERSSDETEIIQFGKGNAEALREYISMQQQQQHRMEHDNEETIIYLPALPPMPIPLDDWYESNDEAFMNLHRLLCRKWLKRDLENVLGNW</sequence>
<dbReference type="InterPro" id="IPR027417">
    <property type="entry name" value="P-loop_NTPase"/>
</dbReference>
<dbReference type="GO" id="GO:0005829">
    <property type="term" value="C:cytosol"/>
    <property type="evidence" value="ECO:0007669"/>
    <property type="project" value="TreeGrafter"/>
</dbReference>
<evidence type="ECO:0000313" key="2">
    <source>
        <dbReference type="EMBL" id="DAA33961.1"/>
    </source>
</evidence>
<reference evidence="2" key="1">
    <citation type="journal article" date="2011" name="Fungal Genet. Biol.">
        <title>Characterization of the Aspergillus nidulans biotin biosynthetic gene cluster and use of the bioDA gene as a new transformation marker.</title>
        <authorList>
            <person name="Magliano P."/>
            <person name="Flipphi M."/>
            <person name="Sanglard D."/>
            <person name="Poirier Y."/>
        </authorList>
    </citation>
    <scope>NUCLEOTIDE SEQUENCE</scope>
    <source>
        <strain evidence="2">CCMP1335</strain>
    </source>
</reference>
<feature type="region of interest" description="Disordered" evidence="1">
    <location>
        <begin position="169"/>
        <end position="193"/>
    </location>
</feature>
<dbReference type="GO" id="GO:0005524">
    <property type="term" value="F:ATP binding"/>
    <property type="evidence" value="ECO:0007669"/>
    <property type="project" value="InterPro"/>
</dbReference>
<dbReference type="GO" id="GO:0009102">
    <property type="term" value="P:biotin biosynthetic process"/>
    <property type="evidence" value="ECO:0007669"/>
    <property type="project" value="UniProtKB-UniPathway"/>
</dbReference>
<proteinExistence type="inferred from homology"/>
<dbReference type="AlphaFoldDB" id="E6PBR5"/>
<keyword evidence="2" id="KW-0436">Ligase</keyword>
<gene>
    <name evidence="2" type="primary">bioD</name>
</gene>
<dbReference type="InterPro" id="IPR004472">
    <property type="entry name" value="DTB_synth_BioD"/>
</dbReference>
<dbReference type="PANTHER" id="PTHR43210:SF5">
    <property type="entry name" value="DETHIOBIOTIN SYNTHETASE"/>
    <property type="match status" value="1"/>
</dbReference>
<evidence type="ECO:0000256" key="1">
    <source>
        <dbReference type="SAM" id="MobiDB-lite"/>
    </source>
</evidence>
<dbReference type="Gene3D" id="3.40.50.300">
    <property type="entry name" value="P-loop containing nucleotide triphosphate hydrolases"/>
    <property type="match status" value="1"/>
</dbReference>
<dbReference type="HAMAP" id="MF_00336">
    <property type="entry name" value="BioD"/>
    <property type="match status" value="1"/>
</dbReference>
<dbReference type="GO" id="GO:0000287">
    <property type="term" value="F:magnesium ion binding"/>
    <property type="evidence" value="ECO:0007669"/>
    <property type="project" value="InterPro"/>
</dbReference>
<organism evidence="2">
    <name type="scientific">Thalassiosira pseudonana CCMP1335</name>
    <dbReference type="NCBI Taxonomy" id="296543"/>
    <lineage>
        <taxon>Eukaryota</taxon>
        <taxon>Sar</taxon>
        <taxon>Stramenopiles</taxon>
        <taxon>Ochrophyta</taxon>
        <taxon>Bacillariophyta</taxon>
        <taxon>Coscinodiscophyceae</taxon>
        <taxon>Thalassiosirophycidae</taxon>
        <taxon>Thalassiosirales</taxon>
        <taxon>Thalassiosiraceae</taxon>
        <taxon>Thalassiosira</taxon>
    </lineage>
</organism>
<accession>E6PBR5</accession>